<dbReference type="InterPro" id="IPR006599">
    <property type="entry name" value="CARP_motif"/>
</dbReference>
<dbReference type="PANTHER" id="PTHR15440:SF0">
    <property type="entry name" value="PROTEIN XRP2"/>
    <property type="match status" value="1"/>
</dbReference>
<comment type="caution">
    <text evidence="5">The sequence shown here is derived from an EMBL/GenBank/DDBJ whole genome shotgun (WGS) entry which is preliminary data.</text>
</comment>
<comment type="similarity">
    <text evidence="1">Belongs to the TBCC family.</text>
</comment>
<sequence>MVLFKPPGSINGQGFTIDNCQSCDIYVLDRSSQVTIDDCKDCRIYLGPVDGSVFIRDSNGCVLATACRQLRTRGCHDCSVALYCRTRPIVEASYNMSFGCFDMPYTAMEGHLRAAKLSPLHNYWWHIYDFTPKDGNWRLLPAGTTTLSLVQPLPQEVAPSFAPQPAEAPAQEAEQAPAALPSTLLLTRAESPEAAGGRYVFALFEGARREAALGLAKQLSDKGWLLFTNEAKLSPDTAESLAGEARWAKGVASQLSPPQPKAKKGQPQQAPPPCVGLEAAVPEAQAGEVGELLRGAGAHVTAQTAAGNTFRTMGVDG</sequence>
<keyword evidence="2" id="KW-0547">Nucleotide-binding</keyword>
<dbReference type="GO" id="GO:0000166">
    <property type="term" value="F:nucleotide binding"/>
    <property type="evidence" value="ECO:0007669"/>
    <property type="project" value="UniProtKB-KW"/>
</dbReference>
<dbReference type="AlphaFoldDB" id="A0A835XIQ9"/>
<dbReference type="Pfam" id="PF07986">
    <property type="entry name" value="TBCC"/>
    <property type="match status" value="1"/>
</dbReference>
<dbReference type="InterPro" id="IPR039093">
    <property type="entry name" value="XRP2"/>
</dbReference>
<dbReference type="GO" id="GO:1990075">
    <property type="term" value="C:periciliary membrane compartment"/>
    <property type="evidence" value="ECO:0007669"/>
    <property type="project" value="TreeGrafter"/>
</dbReference>
<dbReference type="Gene3D" id="2.160.20.70">
    <property type="match status" value="1"/>
</dbReference>
<gene>
    <name evidence="5" type="ORF">HYH03_017638</name>
</gene>
<keyword evidence="6" id="KW-1185">Reference proteome</keyword>
<dbReference type="SMART" id="SM00673">
    <property type="entry name" value="CARP"/>
    <property type="match status" value="2"/>
</dbReference>
<evidence type="ECO:0000256" key="3">
    <source>
        <dbReference type="SAM" id="MobiDB-lite"/>
    </source>
</evidence>
<dbReference type="EMBL" id="JAEHOE010000174">
    <property type="protein sequence ID" value="KAG2483533.1"/>
    <property type="molecule type" value="Genomic_DNA"/>
</dbReference>
<dbReference type="GO" id="GO:0005096">
    <property type="term" value="F:GTPase activator activity"/>
    <property type="evidence" value="ECO:0007669"/>
    <property type="project" value="InterPro"/>
</dbReference>
<accession>A0A835XIQ9</accession>
<dbReference type="InterPro" id="IPR017901">
    <property type="entry name" value="C-CAP_CF_C-like"/>
</dbReference>
<feature type="region of interest" description="Disordered" evidence="3">
    <location>
        <begin position="248"/>
        <end position="275"/>
    </location>
</feature>
<dbReference type="GO" id="GO:0005929">
    <property type="term" value="C:cilium"/>
    <property type="evidence" value="ECO:0007669"/>
    <property type="project" value="TreeGrafter"/>
</dbReference>
<reference evidence="5" key="1">
    <citation type="journal article" date="2020" name="bioRxiv">
        <title>Comparative genomics of Chlamydomonas.</title>
        <authorList>
            <person name="Craig R.J."/>
            <person name="Hasan A.R."/>
            <person name="Ness R.W."/>
            <person name="Keightley P.D."/>
        </authorList>
    </citation>
    <scope>NUCLEOTIDE SEQUENCE</scope>
    <source>
        <strain evidence="5">CCAP 11/70</strain>
    </source>
</reference>
<dbReference type="PANTHER" id="PTHR15440">
    <property type="entry name" value="XRP2 PROTEIN"/>
    <property type="match status" value="1"/>
</dbReference>
<dbReference type="InterPro" id="IPR012945">
    <property type="entry name" value="Tubulin-bd_cofactor_C_dom"/>
</dbReference>
<organism evidence="5 6">
    <name type="scientific">Edaphochlamys debaryana</name>
    <dbReference type="NCBI Taxonomy" id="47281"/>
    <lineage>
        <taxon>Eukaryota</taxon>
        <taxon>Viridiplantae</taxon>
        <taxon>Chlorophyta</taxon>
        <taxon>core chlorophytes</taxon>
        <taxon>Chlorophyceae</taxon>
        <taxon>CS clade</taxon>
        <taxon>Chlamydomonadales</taxon>
        <taxon>Chlamydomonadales incertae sedis</taxon>
        <taxon>Edaphochlamys</taxon>
    </lineage>
</organism>
<protein>
    <recommendedName>
        <fullName evidence="4">C-CAP/cofactor C-like domain-containing protein</fullName>
    </recommendedName>
</protein>
<dbReference type="Proteomes" id="UP000612055">
    <property type="component" value="Unassembled WGS sequence"/>
</dbReference>
<dbReference type="GO" id="GO:0006892">
    <property type="term" value="P:post-Golgi vesicle-mediated transport"/>
    <property type="evidence" value="ECO:0007669"/>
    <property type="project" value="TreeGrafter"/>
</dbReference>
<proteinExistence type="inferred from homology"/>
<dbReference type="InterPro" id="IPR016098">
    <property type="entry name" value="CAP/MinC_C"/>
</dbReference>
<evidence type="ECO:0000259" key="4">
    <source>
        <dbReference type="PROSITE" id="PS51329"/>
    </source>
</evidence>
<name>A0A835XIQ9_9CHLO</name>
<dbReference type="PROSITE" id="PS51329">
    <property type="entry name" value="C_CAP_COFACTOR_C"/>
    <property type="match status" value="1"/>
</dbReference>
<feature type="domain" description="C-CAP/cofactor C-like" evidence="4">
    <location>
        <begin position="1"/>
        <end position="132"/>
    </location>
</feature>
<evidence type="ECO:0000256" key="1">
    <source>
        <dbReference type="ARBA" id="ARBA00008848"/>
    </source>
</evidence>
<evidence type="ECO:0000313" key="6">
    <source>
        <dbReference type="Proteomes" id="UP000612055"/>
    </source>
</evidence>
<evidence type="ECO:0000313" key="5">
    <source>
        <dbReference type="EMBL" id="KAG2483533.1"/>
    </source>
</evidence>
<dbReference type="OrthoDB" id="194775at2759"/>
<evidence type="ECO:0000256" key="2">
    <source>
        <dbReference type="ARBA" id="ARBA00022741"/>
    </source>
</evidence>